<gene>
    <name evidence="1" type="ORF">F444_07401</name>
</gene>
<accession>A0A081AES9</accession>
<dbReference type="EMBL" id="ANJA01001382">
    <property type="protein sequence ID" value="ETO77390.1"/>
    <property type="molecule type" value="Genomic_DNA"/>
</dbReference>
<proteinExistence type="predicted"/>
<evidence type="ECO:0000313" key="2">
    <source>
        <dbReference type="Proteomes" id="UP000028582"/>
    </source>
</evidence>
<dbReference type="Proteomes" id="UP000028582">
    <property type="component" value="Unassembled WGS sequence"/>
</dbReference>
<evidence type="ECO:0000313" key="1">
    <source>
        <dbReference type="EMBL" id="ETO77390.1"/>
    </source>
</evidence>
<dbReference type="AlphaFoldDB" id="A0A081AES9"/>
<comment type="caution">
    <text evidence="1">The sequence shown here is derived from an EMBL/GenBank/DDBJ whole genome shotgun (WGS) entry which is preliminary data.</text>
</comment>
<reference evidence="1 2" key="1">
    <citation type="submission" date="2013-11" db="EMBL/GenBank/DDBJ databases">
        <title>The Genome Sequence of Phytophthora parasitica P1976.</title>
        <authorList>
            <consortium name="The Broad Institute Genomics Platform"/>
            <person name="Russ C."/>
            <person name="Tyler B."/>
            <person name="Panabieres F."/>
            <person name="Shan W."/>
            <person name="Tripathy S."/>
            <person name="Grunwald N."/>
            <person name="Machado M."/>
            <person name="Johnson C.S."/>
            <person name="Walker B."/>
            <person name="Young S."/>
            <person name="Zeng Q."/>
            <person name="Gargeya S."/>
            <person name="Fitzgerald M."/>
            <person name="Haas B."/>
            <person name="Abouelleil A."/>
            <person name="Allen A.W."/>
            <person name="Alvarado L."/>
            <person name="Arachchi H.M."/>
            <person name="Berlin A.M."/>
            <person name="Chapman S.B."/>
            <person name="Gainer-Dewar J."/>
            <person name="Goldberg J."/>
            <person name="Griggs A."/>
            <person name="Gujja S."/>
            <person name="Hansen M."/>
            <person name="Howarth C."/>
            <person name="Imamovic A."/>
            <person name="Ireland A."/>
            <person name="Larimer J."/>
            <person name="McCowan C."/>
            <person name="Murphy C."/>
            <person name="Pearson M."/>
            <person name="Poon T.W."/>
            <person name="Priest M."/>
            <person name="Roberts A."/>
            <person name="Saif S."/>
            <person name="Shea T."/>
            <person name="Sisk P."/>
            <person name="Sykes S."/>
            <person name="Wortman J."/>
            <person name="Nusbaum C."/>
            <person name="Birren B."/>
        </authorList>
    </citation>
    <scope>NUCLEOTIDE SEQUENCE [LARGE SCALE GENOMIC DNA]</scope>
    <source>
        <strain evidence="1 2">P1976</strain>
    </source>
</reference>
<sequence>MSFGSIFAAAGPVLAAMGVYFISACNLHARFGMTHIDPKLNSNNTFY</sequence>
<organism evidence="1 2">
    <name type="scientific">Phytophthora nicotianae P1976</name>
    <dbReference type="NCBI Taxonomy" id="1317066"/>
    <lineage>
        <taxon>Eukaryota</taxon>
        <taxon>Sar</taxon>
        <taxon>Stramenopiles</taxon>
        <taxon>Oomycota</taxon>
        <taxon>Peronosporomycetes</taxon>
        <taxon>Peronosporales</taxon>
        <taxon>Peronosporaceae</taxon>
        <taxon>Phytophthora</taxon>
    </lineage>
</organism>
<protein>
    <submittedName>
        <fullName evidence="1">Uncharacterized protein</fullName>
    </submittedName>
</protein>
<name>A0A081AES9_PHYNI</name>